<evidence type="ECO:0000313" key="4">
    <source>
        <dbReference type="EnsemblMetazoa" id="RPRC014919-PA"/>
    </source>
</evidence>
<dbReference type="EnsemblMetazoa" id="RPRC014919-RA">
    <property type="protein sequence ID" value="RPRC014919-PA"/>
    <property type="gene ID" value="RPRC014919"/>
</dbReference>
<dbReference type="STRING" id="13249.T1IF50"/>
<dbReference type="InterPro" id="IPR052634">
    <property type="entry name" value="Sperm_flagellar-bone_growth"/>
</dbReference>
<evidence type="ECO:0000313" key="5">
    <source>
        <dbReference type="Proteomes" id="UP000015103"/>
    </source>
</evidence>
<reference evidence="4" key="1">
    <citation type="submission" date="2015-05" db="UniProtKB">
        <authorList>
            <consortium name="EnsemblMetazoa"/>
        </authorList>
    </citation>
    <scope>IDENTIFICATION</scope>
</reference>
<keyword evidence="5" id="KW-1185">Reference proteome</keyword>
<dbReference type="PANTHER" id="PTHR14919">
    <property type="entry name" value="KPL2-RELATED"/>
    <property type="match status" value="1"/>
</dbReference>
<dbReference type="HOGENOM" id="CLU_242072_0_0_1"/>
<dbReference type="OMA" id="ERANMEC"/>
<proteinExistence type="predicted"/>
<organism evidence="4 5">
    <name type="scientific">Rhodnius prolixus</name>
    <name type="common">Triatomid bug</name>
    <dbReference type="NCBI Taxonomy" id="13249"/>
    <lineage>
        <taxon>Eukaryota</taxon>
        <taxon>Metazoa</taxon>
        <taxon>Ecdysozoa</taxon>
        <taxon>Arthropoda</taxon>
        <taxon>Hexapoda</taxon>
        <taxon>Insecta</taxon>
        <taxon>Pterygota</taxon>
        <taxon>Neoptera</taxon>
        <taxon>Paraneoptera</taxon>
        <taxon>Hemiptera</taxon>
        <taxon>Heteroptera</taxon>
        <taxon>Panheteroptera</taxon>
        <taxon>Cimicomorpha</taxon>
        <taxon>Reduviidae</taxon>
        <taxon>Triatominae</taxon>
        <taxon>Rhodnius</taxon>
    </lineage>
</organism>
<dbReference type="PANTHER" id="PTHR14919:SF0">
    <property type="entry name" value="SPERM FLAGELLAR PROTEIN 2"/>
    <property type="match status" value="1"/>
</dbReference>
<evidence type="ECO:0000259" key="2">
    <source>
        <dbReference type="Pfam" id="PF22946"/>
    </source>
</evidence>
<evidence type="ECO:0000259" key="3">
    <source>
        <dbReference type="Pfam" id="PF24082"/>
    </source>
</evidence>
<evidence type="ECO:0008006" key="6">
    <source>
        <dbReference type="Google" id="ProtNLM"/>
    </source>
</evidence>
<feature type="region of interest" description="Disordered" evidence="1">
    <location>
        <begin position="676"/>
        <end position="697"/>
    </location>
</feature>
<dbReference type="InParanoid" id="T1IF50"/>
<dbReference type="Pfam" id="PF24082">
    <property type="entry name" value="SPEF2_C"/>
    <property type="match status" value="1"/>
</dbReference>
<dbReference type="EMBL" id="ACPB03007356">
    <property type="status" value="NOT_ANNOTATED_CDS"/>
    <property type="molecule type" value="Genomic_DNA"/>
</dbReference>
<dbReference type="InterPro" id="IPR056199">
    <property type="entry name" value="SPEF2_C"/>
</dbReference>
<feature type="region of interest" description="Disordered" evidence="1">
    <location>
        <begin position="1263"/>
        <end position="1286"/>
    </location>
</feature>
<dbReference type="Proteomes" id="UP000015103">
    <property type="component" value="Unassembled WGS sequence"/>
</dbReference>
<dbReference type="Pfam" id="PF22946">
    <property type="entry name" value="SPEF2_D5"/>
    <property type="match status" value="1"/>
</dbReference>
<feature type="domain" description="SPEF2 C-terminal" evidence="3">
    <location>
        <begin position="1574"/>
        <end position="1757"/>
    </location>
</feature>
<dbReference type="eggNOG" id="ENOG502QR7Y">
    <property type="taxonomic scope" value="Eukaryota"/>
</dbReference>
<name>T1IF50_RHOPR</name>
<accession>T1IF50</accession>
<protein>
    <recommendedName>
        <fullName evidence="6">Calponin-homology (CH) domain-containing protein</fullName>
    </recommendedName>
</protein>
<dbReference type="VEuPathDB" id="VectorBase:RPRC014919"/>
<feature type="domain" description="CPC1/SPEF2" evidence="2">
    <location>
        <begin position="363"/>
        <end position="491"/>
    </location>
</feature>
<dbReference type="InterPro" id="IPR054517">
    <property type="entry name" value="SPEF2_D5"/>
</dbReference>
<sequence length="1945" mass="226651">MKLFKMRKNIVYSNLNPVVSVEDLERRITLACLDLDIATISVTTNRAWESKALACLSVDGAQFEQLHLKKNKMASCLERWLQKRLGVHVKLDKETAGELLYDGQIFFNLLKSYNFVTDCQKFDKPKDSLAALQKLREMAIWLKIIGVTPDDMVLRKIANKDAMQSLRLLYELFVALENNDQSNIIYKTRALKTLSEGVSRFSLESSKLSELEKQQPQKEQFQGPSDYSCNQLSADDYNEIAKLYKERQDQIRENSILECFRRRKSAKSRLTVRFEMETEGSPQKDYAAKSQIGSPKAITLETTEGVISCTPSEYVYLLKLWRRKSYENEMRNMKTQSKLLNLLWQHMINSQTDEFHEAFCDKLLQQSTFEKNLALRLNRIHHNYCLFRENTEIIKDQLAKGSPEEFEQTYRVLHDTNDESFEEMRRIYELHRRLYDERVMRKRERIFDLCKLTTKDLINYALKYIQYKEMFGDEVPRNIANEWKDLFFKGICEQKNVEISDIFNLIDKEEELEDVRLKVDASSMSVELEEEEEEEEKLSKISLDVDCEEILNTKNLHNYMYLTGPWFVETLIPDLVELEPSLMITGYIIHRLLETKYPLPPPPPVADVTAYSTRAVLTPFNEPSILKKLKGLLIDNKIAIIDMPKVTNYCIEIYKREKSVSKIGLVLKEKTEEVIKSKEKQTKRDKKKKKDKKDAKEKTKKKTIVEWTAEKAIQVPSEIELSKSTHSRAGLLGKLAFEVLHGGKKLTDIHLIQMLIEFIKGLEDINGWVLINYPMSFQQAAMLEFIFAGIQVHLPSYITDAGNSDEFQETAFFDSTTITAFEDLLEELRNYTQKPEKAIQLGEEIMGEGEEIDEHLEEEMAGEIDSTYSSTIEERSFKEILELRTSKILPRPNKISYSAEPKSYFTKFINLFRIKSMKAKYFSLHEFALTPDTKHDPFIYYSYVGNGVKMPFKAVDFKLINKIAKIILNESESDTESYKDKSNVSQSSLYGNLSLSTIMSAGDLQVTDDVTASLRKSRMFGTQQMMLHSESASKFNKNCVDKSVSSFDRCFQEELWASVNEEELGEEPRLIFPGDPDWIYCEFPVPVTLQKSLATIWEAIEYIYLNNLKELFQLFRKYNATLIPYKCFIRKTCEQSLNPPDNRQTVVTDFQLMFNNVADELRSNNDMKCELHCRVYEMFNELCEISDRRKRYAEDTRRGIISQNWVAQQAYSLINISINLIQVELDRYVDTLQILYDYHIASLQKLPQEKKFDKVTLQKVKYPEGGGRATGKEQTFGRKKTSATKPTKQIKGMRAQAKSNLRYSVPYGIELILLNDEVGIQPNPTHMLVADCVNNALKHVENIKVHYDQLIKDEYKSALQAQILENLPEEESEDYLVGEIRDIKKLPEAVKNNERETKGKLNQKKTSDKISKILKINQSSLFSDVAKKAKKHEGKKKEAAHPPLDFIHGPLQGPTRNLLWEWQRAVQNETDRFLFRLRLIEKRTEVDLDELMFFMKDVFHDYTKEITSRYLREIKNIHLLINLFKVAIEEEQVVRPLIVLDQDEFFIDSYTILHPEIPPPPPSPVNEPSFDFVFSVQQLTNIMEKLNYAAPNGIIEDSFVTILEDMTIFGSECGDPYMPKGWTRLAISDIRKIVSLLFRETMVINWKEFLILGLNLSFPTVQQLLDARNQMLKFDPEAMELISLDDFQKVTLWFENTLAETLELELRIVLIKEFLFNLFKINKHEMNYAAMLMTFCRGETDVAGFVKALTLARGKPYIETCRELYKCEDDAYMIAPFMAEYIINQLLHDVMIITEGIYIREITSDITFDDKFDWYFNQQELAHEKMMEKIKEMKDPIELKEMKNDVENSFWVSLVPFDMALSLIIYYLNYHPLSEEHINRTFRLTDELKKLYQNKGRWNVIRVFDLVESDLMKKVFSVTGSFKAYNLGKLVEKIIGSKRPSVYNT</sequence>
<evidence type="ECO:0000256" key="1">
    <source>
        <dbReference type="SAM" id="MobiDB-lite"/>
    </source>
</evidence>